<accession>A0A5D3E1Y3</accession>
<gene>
    <name evidence="2" type="ORF">E5676_scaffold2277G00130</name>
    <name evidence="1" type="ORF">E6C27_scaffold131G00130</name>
</gene>
<dbReference type="STRING" id="1194695.A0A5D3E1Y3"/>
<reference evidence="3 4" key="1">
    <citation type="submission" date="2019-08" db="EMBL/GenBank/DDBJ databases">
        <title>Draft genome sequences of two oriental melons (Cucumis melo L. var makuwa).</title>
        <authorList>
            <person name="Kwon S.-Y."/>
        </authorList>
    </citation>
    <scope>NUCLEOTIDE SEQUENCE [LARGE SCALE GENOMIC DNA]</scope>
    <source>
        <strain evidence="4">cv. Chang Bougi</strain>
        <strain evidence="3">cv. SW 3</strain>
        <tissue evidence="2">Leaf</tissue>
    </source>
</reference>
<proteinExistence type="predicted"/>
<evidence type="ECO:0000313" key="4">
    <source>
        <dbReference type="Proteomes" id="UP000321947"/>
    </source>
</evidence>
<comment type="caution">
    <text evidence="2">The sequence shown here is derived from an EMBL/GenBank/DDBJ whole genome shotgun (WGS) entry which is preliminary data.</text>
</comment>
<evidence type="ECO:0000313" key="3">
    <source>
        <dbReference type="Proteomes" id="UP000321393"/>
    </source>
</evidence>
<dbReference type="EMBL" id="SSTE01008862">
    <property type="protein sequence ID" value="KAA0054105.1"/>
    <property type="molecule type" value="Genomic_DNA"/>
</dbReference>
<protein>
    <submittedName>
        <fullName evidence="2">Nudix hydrolase 14</fullName>
    </submittedName>
</protein>
<dbReference type="EMBL" id="SSTD01001735">
    <property type="protein sequence ID" value="TYK29395.1"/>
    <property type="molecule type" value="Genomic_DNA"/>
</dbReference>
<evidence type="ECO:0000313" key="1">
    <source>
        <dbReference type="EMBL" id="KAA0054105.1"/>
    </source>
</evidence>
<sequence length="73" mass="8577">MLRGWTKLYENINFKLVYVVPIEQVEEEIDIQLNLEDTVDLTSFLDQSTGCRVFPPPVMESKFLFEAKFIQGY</sequence>
<dbReference type="OrthoDB" id="10249920at2759"/>
<dbReference type="Proteomes" id="UP000321947">
    <property type="component" value="Unassembled WGS sequence"/>
</dbReference>
<name>A0A5D3E1Y3_CUCMM</name>
<dbReference type="Proteomes" id="UP000321393">
    <property type="component" value="Unassembled WGS sequence"/>
</dbReference>
<organism evidence="2 4">
    <name type="scientific">Cucumis melo var. makuwa</name>
    <name type="common">Oriental melon</name>
    <dbReference type="NCBI Taxonomy" id="1194695"/>
    <lineage>
        <taxon>Eukaryota</taxon>
        <taxon>Viridiplantae</taxon>
        <taxon>Streptophyta</taxon>
        <taxon>Embryophyta</taxon>
        <taxon>Tracheophyta</taxon>
        <taxon>Spermatophyta</taxon>
        <taxon>Magnoliopsida</taxon>
        <taxon>eudicotyledons</taxon>
        <taxon>Gunneridae</taxon>
        <taxon>Pentapetalae</taxon>
        <taxon>rosids</taxon>
        <taxon>fabids</taxon>
        <taxon>Cucurbitales</taxon>
        <taxon>Cucurbitaceae</taxon>
        <taxon>Benincaseae</taxon>
        <taxon>Cucumis</taxon>
    </lineage>
</organism>
<keyword evidence="2" id="KW-0378">Hydrolase</keyword>
<dbReference type="GO" id="GO:0016787">
    <property type="term" value="F:hydrolase activity"/>
    <property type="evidence" value="ECO:0007669"/>
    <property type="project" value="UniProtKB-KW"/>
</dbReference>
<dbReference type="AlphaFoldDB" id="A0A5D3E1Y3"/>
<evidence type="ECO:0000313" key="2">
    <source>
        <dbReference type="EMBL" id="TYK29395.1"/>
    </source>
</evidence>